<name>A0ABY7FJ33_MYAAR</name>
<keyword evidence="4" id="KW-1185">Reference proteome</keyword>
<reference evidence="3" key="1">
    <citation type="submission" date="2022-11" db="EMBL/GenBank/DDBJ databases">
        <title>Centuries of genome instability and evolution in soft-shell clam transmissible cancer (bioRxiv).</title>
        <authorList>
            <person name="Hart S.F.M."/>
            <person name="Yonemitsu M.A."/>
            <person name="Giersch R.M."/>
            <person name="Beal B.F."/>
            <person name="Arriagada G."/>
            <person name="Davis B.W."/>
            <person name="Ostrander E.A."/>
            <person name="Goff S.P."/>
            <person name="Metzger M.J."/>
        </authorList>
    </citation>
    <scope>NUCLEOTIDE SEQUENCE</scope>
    <source>
        <strain evidence="3">MELC-2E11</strain>
        <tissue evidence="3">Siphon/mantle</tissue>
    </source>
</reference>
<dbReference type="Gene3D" id="2.60.40.200">
    <property type="entry name" value="Superoxide dismutase, copper/zinc binding domain"/>
    <property type="match status" value="6"/>
</dbReference>
<dbReference type="PANTHER" id="PTHR20910">
    <property type="entry name" value="AGAP001623-PA"/>
    <property type="match status" value="1"/>
</dbReference>
<feature type="domain" description="Superoxide dismutase copper/zinc binding" evidence="2">
    <location>
        <begin position="757"/>
        <end position="881"/>
    </location>
</feature>
<evidence type="ECO:0000259" key="2">
    <source>
        <dbReference type="Pfam" id="PF00080"/>
    </source>
</evidence>
<dbReference type="PANTHER" id="PTHR20910:SF1">
    <property type="entry name" value="SUPEROXIDE DISMUTASE COPPER_ZINC BINDING DOMAIN-CONTAINING PROTEIN"/>
    <property type="match status" value="1"/>
</dbReference>
<dbReference type="InterPro" id="IPR001424">
    <property type="entry name" value="SOD_Cu_Zn_dom"/>
</dbReference>
<dbReference type="Proteomes" id="UP001164746">
    <property type="component" value="Chromosome 12"/>
</dbReference>
<organism evidence="3 4">
    <name type="scientific">Mya arenaria</name>
    <name type="common">Soft-shell clam</name>
    <dbReference type="NCBI Taxonomy" id="6604"/>
    <lineage>
        <taxon>Eukaryota</taxon>
        <taxon>Metazoa</taxon>
        <taxon>Spiralia</taxon>
        <taxon>Lophotrochozoa</taxon>
        <taxon>Mollusca</taxon>
        <taxon>Bivalvia</taxon>
        <taxon>Autobranchia</taxon>
        <taxon>Heteroconchia</taxon>
        <taxon>Euheterodonta</taxon>
        <taxon>Imparidentia</taxon>
        <taxon>Neoheterodontei</taxon>
        <taxon>Myida</taxon>
        <taxon>Myoidea</taxon>
        <taxon>Myidae</taxon>
        <taxon>Mya</taxon>
    </lineage>
</organism>
<protein>
    <submittedName>
        <fullName evidence="3">SODC-like protein</fullName>
    </submittedName>
</protein>
<sequence>MFTNWQWMFVLLIGVSSCAAETTLMARYQMSGVTGAITFRQQTAGDDVTVELNLEGLENAAYTLELHEFRNWDSDSDVRKRIIERRSFVVRDNGNIRICATIEADAEYITAFAHLPATLGGTVVFRQQLASPRADTFMYLDLYWVSENRLATELSWDITTGHVSMDIEATTPLNARCGSIIGSMYNPASSSGTSCSDSNHSSCPVGDLTSKHGGLLINSTSGLKAFYGDLNLPLSGVNSIIGKTIAFRNGNANVACANIIQYSEMKAETKFSDKGVSGAIRFSQKSPFDSAIVAVDLANLNLSGGGYHVHNWPVPLQTVAGEGLCDASDVSGHFNPFDVHTGSGYPKPATTTTDMYEVGDFSGKFGVLNDMATYVKNFTDPNLQLFGKNTIIGRSLVIHAAGDGSRWICSTIWPTQDIPMTVAYSTFTYPVIGMIVLRQPKDQWHACTQIYMELDYGTERESATINHNWHIHETPLGADFLSPNARCQSAGGHYNPYKVDLNGDYMTHCNNENHFRCELGDLSGKHGKINVRSSSGGKMKYFFSDMQLPLSGPQSIIGKSITIHDANSAGERLSCANIYEKKRRVVKISKWSAALGQGSPTGTITFSQDSLQILSGQTEVSVQLSNLISDVAAYHIHEFPTDPSTPPEDVCQAADVGGHMNPFDAKYPYTGAAQGTQDMYEIGDLSGKYNMISGTSYSRDVIDKTLALDGPYSIVGRSVVIHKSDAGATRWACGTIVDATAGSSKVAARAEFTGDISGYVYMEQYHYDSGDRSSTFIIVELRYQNSTVTMGHNWHVHQKHVARTDDGCMSCGPHYNPFMVDMGTGYRECSMSNPLRCEVGDQSSKLGRYDVGGGKRAYTDVNLNVEGAFAAAKRSVVIHGANGAEERIACADLVPYGDGVMSYDLSFPVTEYERDEAEATFALSLNTDVDNVMVARKTADVSCATVTVYFLGEDKAALKLLFVDLVRSNDHNRFGKFKPTVECHTSKGGGFSFYFKFIM</sequence>
<keyword evidence="1" id="KW-0732">Signal</keyword>
<accession>A0ABY7FJ33</accession>
<evidence type="ECO:0000313" key="3">
    <source>
        <dbReference type="EMBL" id="WAR22095.1"/>
    </source>
</evidence>
<evidence type="ECO:0000256" key="1">
    <source>
        <dbReference type="SAM" id="SignalP"/>
    </source>
</evidence>
<gene>
    <name evidence="3" type="ORF">MAR_016069</name>
</gene>
<feature type="domain" description="Superoxide dismutase copper/zinc binding" evidence="2">
    <location>
        <begin position="465"/>
        <end position="578"/>
    </location>
</feature>
<dbReference type="InterPro" id="IPR053257">
    <property type="entry name" value="Cu-only_SOD"/>
</dbReference>
<dbReference type="InterPro" id="IPR036423">
    <property type="entry name" value="SOD-like_Cu/Zn_dom_sf"/>
</dbReference>
<feature type="signal peptide" evidence="1">
    <location>
        <begin position="1"/>
        <end position="20"/>
    </location>
</feature>
<dbReference type="SUPFAM" id="SSF49329">
    <property type="entry name" value="Cu,Zn superoxide dismutase-like"/>
    <property type="match status" value="6"/>
</dbReference>
<feature type="domain" description="Superoxide dismutase copper/zinc binding" evidence="2">
    <location>
        <begin position="276"/>
        <end position="403"/>
    </location>
</feature>
<evidence type="ECO:0000313" key="4">
    <source>
        <dbReference type="Proteomes" id="UP001164746"/>
    </source>
</evidence>
<dbReference type="Pfam" id="PF00080">
    <property type="entry name" value="Sod_Cu"/>
    <property type="match status" value="4"/>
</dbReference>
<proteinExistence type="predicted"/>
<feature type="domain" description="Superoxide dismutase copper/zinc binding" evidence="2">
    <location>
        <begin position="601"/>
        <end position="734"/>
    </location>
</feature>
<feature type="chain" id="PRO_5047391114" evidence="1">
    <location>
        <begin position="21"/>
        <end position="999"/>
    </location>
</feature>
<dbReference type="EMBL" id="CP111023">
    <property type="protein sequence ID" value="WAR22095.1"/>
    <property type="molecule type" value="Genomic_DNA"/>
</dbReference>